<organism evidence="1 2">
    <name type="scientific">Ceratopteris richardii</name>
    <name type="common">Triangle waterfern</name>
    <dbReference type="NCBI Taxonomy" id="49495"/>
    <lineage>
        <taxon>Eukaryota</taxon>
        <taxon>Viridiplantae</taxon>
        <taxon>Streptophyta</taxon>
        <taxon>Embryophyta</taxon>
        <taxon>Tracheophyta</taxon>
        <taxon>Polypodiopsida</taxon>
        <taxon>Polypodiidae</taxon>
        <taxon>Polypodiales</taxon>
        <taxon>Pteridineae</taxon>
        <taxon>Pteridaceae</taxon>
        <taxon>Parkerioideae</taxon>
        <taxon>Ceratopteris</taxon>
    </lineage>
</organism>
<protein>
    <submittedName>
        <fullName evidence="1">Uncharacterized protein</fullName>
    </submittedName>
</protein>
<proteinExistence type="predicted"/>
<sequence length="191" mass="22324">MENQRALFKMIAEESARRRKWDERLYDNTPMKSLMKPVKWRRKWRMKIRRHRNGRKRQLGGRGRSRFTNDSAKHVARAGTTTAAIATINSEATALHVSVLPQLPAHDISSLHNHRHVPLNSEEDGGRLVLPCLQGKGDRYLEIAVILDMMQLCLDQSRKQREDLHVRASRIRLAMEMMEKESSIRQHKHHL</sequence>
<keyword evidence="2" id="KW-1185">Reference proteome</keyword>
<name>A0A8T2RZP7_CERRI</name>
<evidence type="ECO:0000313" key="2">
    <source>
        <dbReference type="Proteomes" id="UP000825935"/>
    </source>
</evidence>
<accession>A0A8T2RZP7</accession>
<evidence type="ECO:0000313" key="1">
    <source>
        <dbReference type="EMBL" id="KAH7301762.1"/>
    </source>
</evidence>
<comment type="caution">
    <text evidence="1">The sequence shown here is derived from an EMBL/GenBank/DDBJ whole genome shotgun (WGS) entry which is preliminary data.</text>
</comment>
<gene>
    <name evidence="1" type="ORF">KP509_23G041300</name>
</gene>
<dbReference type="EMBL" id="CM035428">
    <property type="protein sequence ID" value="KAH7301762.1"/>
    <property type="molecule type" value="Genomic_DNA"/>
</dbReference>
<reference evidence="1 2" key="1">
    <citation type="submission" date="2021-08" db="EMBL/GenBank/DDBJ databases">
        <title>WGS assembly of Ceratopteris richardii.</title>
        <authorList>
            <person name="Marchant D.B."/>
            <person name="Chen G."/>
            <person name="Jenkins J."/>
            <person name="Shu S."/>
            <person name="Leebens-Mack J."/>
            <person name="Grimwood J."/>
            <person name="Schmutz J."/>
            <person name="Soltis P."/>
            <person name="Soltis D."/>
            <person name="Chen Z.-H."/>
        </authorList>
    </citation>
    <scope>NUCLEOTIDE SEQUENCE [LARGE SCALE GENOMIC DNA]</scope>
    <source>
        <strain evidence="1">Whitten #5841</strain>
        <tissue evidence="1">Leaf</tissue>
    </source>
</reference>
<dbReference type="Proteomes" id="UP000825935">
    <property type="component" value="Chromosome 23"/>
</dbReference>
<dbReference type="AlphaFoldDB" id="A0A8T2RZP7"/>